<accession>A0ABW5JXM2</accession>
<comment type="caution">
    <text evidence="1">The sequence shown here is derived from an EMBL/GenBank/DDBJ whole genome shotgun (WGS) entry which is preliminary data.</text>
</comment>
<keyword evidence="2" id="KW-1185">Reference proteome</keyword>
<dbReference type="EMBL" id="JBHULM010000007">
    <property type="protein sequence ID" value="MFD2541507.1"/>
    <property type="molecule type" value="Genomic_DNA"/>
</dbReference>
<reference evidence="2" key="1">
    <citation type="journal article" date="2019" name="Int. J. Syst. Evol. Microbiol.">
        <title>The Global Catalogue of Microorganisms (GCM) 10K type strain sequencing project: providing services to taxonomists for standard genome sequencing and annotation.</title>
        <authorList>
            <consortium name="The Broad Institute Genomics Platform"/>
            <consortium name="The Broad Institute Genome Sequencing Center for Infectious Disease"/>
            <person name="Wu L."/>
            <person name="Ma J."/>
        </authorList>
    </citation>
    <scope>NUCLEOTIDE SEQUENCE [LARGE SCALE GENOMIC DNA]</scope>
    <source>
        <strain evidence="2">KCTC 42808</strain>
    </source>
</reference>
<proteinExistence type="predicted"/>
<dbReference type="Proteomes" id="UP001597467">
    <property type="component" value="Unassembled WGS sequence"/>
</dbReference>
<organism evidence="1 2">
    <name type="scientific">Lacinutrix gracilariae</name>
    <dbReference type="NCBI Taxonomy" id="1747198"/>
    <lineage>
        <taxon>Bacteria</taxon>
        <taxon>Pseudomonadati</taxon>
        <taxon>Bacteroidota</taxon>
        <taxon>Flavobacteriia</taxon>
        <taxon>Flavobacteriales</taxon>
        <taxon>Flavobacteriaceae</taxon>
        <taxon>Lacinutrix</taxon>
    </lineage>
</organism>
<sequence length="103" mass="11906">MKANNNIQQKIENTFKATEAIKQVPVSPFFKDKTMQHLFSQKEEEKVVWSWFSPKLQLATLVCLVLLNILAFTKWKETKYDENVNLFAETYGLTTSSSTSLLN</sequence>
<dbReference type="RefSeq" id="WP_379901285.1">
    <property type="nucleotide sequence ID" value="NZ_JBHULM010000007.1"/>
</dbReference>
<evidence type="ECO:0000313" key="2">
    <source>
        <dbReference type="Proteomes" id="UP001597467"/>
    </source>
</evidence>
<evidence type="ECO:0000313" key="1">
    <source>
        <dbReference type="EMBL" id="MFD2541507.1"/>
    </source>
</evidence>
<gene>
    <name evidence="1" type="ORF">ACFSSB_04185</name>
</gene>
<protein>
    <submittedName>
        <fullName evidence="1">Uncharacterized protein</fullName>
    </submittedName>
</protein>
<name>A0ABW5JXM2_9FLAO</name>